<sequence length="485" mass="54977">MADSSADNVFRADAENPSVGSPAVDEVGTSKPKRKPSAAWDTFDKISVQDPTKPAGYFKTVAKCRFCGKELTANSSSGTSHLIRHAAECTRKIVGSKFQSQLSRTSTGQLSNFSFNQVVARRETVKYIIKTEQPFSRVEHPDFEEWIQKAFGPQFQPISRNTVKRDVEKLYAEEKTDLLVTLSNIPGRVCLTSDLWTSNQPLCYISLTAHFIDANWILQKRIICFSDLDAPHTGQAMATSIINQLQNWGIYEKIFTITLDNASSNDVLARFLERCLPSCTTSKLLHVRCCCHILNLIVQDGLEAVEDWACLEMIRDLFKVFYNATVCFSGIYYATSNQVLLHLFHICDVFNQHRDEVAFEPICEAMEAKFEKYWEKIPIIFGLATIMDPRFKIDVLAWWKGQENRFPVLSAMARDLLTVPASQVASESAFSTGNRVLDDYRSRLHPDVVEQCVCLRDWYKAQQRTQTILAEEALGDQFDDVVNLN</sequence>
<organism evidence="12 13">
    <name type="scientific">Acorus gramineus</name>
    <name type="common">Dwarf sweet flag</name>
    <dbReference type="NCBI Taxonomy" id="55184"/>
    <lineage>
        <taxon>Eukaryota</taxon>
        <taxon>Viridiplantae</taxon>
        <taxon>Streptophyta</taxon>
        <taxon>Embryophyta</taxon>
        <taxon>Tracheophyta</taxon>
        <taxon>Spermatophyta</taxon>
        <taxon>Magnoliopsida</taxon>
        <taxon>Liliopsida</taxon>
        <taxon>Acoraceae</taxon>
        <taxon>Acorus</taxon>
    </lineage>
</organism>
<keyword evidence="2" id="KW-0479">Metal-binding</keyword>
<keyword evidence="13" id="KW-1185">Reference proteome</keyword>
<evidence type="ECO:0000313" key="12">
    <source>
        <dbReference type="EMBL" id="KAK1257357.1"/>
    </source>
</evidence>
<dbReference type="GO" id="GO:0005634">
    <property type="term" value="C:nucleus"/>
    <property type="evidence" value="ECO:0007669"/>
    <property type="project" value="UniProtKB-SubCell"/>
</dbReference>
<gene>
    <name evidence="12" type="ORF">QJS04_geneDACA024462</name>
</gene>
<dbReference type="SMART" id="SM00614">
    <property type="entry name" value="ZnF_BED"/>
    <property type="match status" value="1"/>
</dbReference>
<dbReference type="PANTHER" id="PTHR46481">
    <property type="entry name" value="ZINC FINGER BED DOMAIN-CONTAINING PROTEIN 4"/>
    <property type="match status" value="1"/>
</dbReference>
<dbReference type="InterPro" id="IPR012337">
    <property type="entry name" value="RNaseH-like_sf"/>
</dbReference>
<keyword evidence="7" id="KW-0804">Transcription</keyword>
<dbReference type="EMBL" id="JAUJYN010000047">
    <property type="protein sequence ID" value="KAK1257357.1"/>
    <property type="molecule type" value="Genomic_DNA"/>
</dbReference>
<evidence type="ECO:0000256" key="8">
    <source>
        <dbReference type="ARBA" id="ARBA00023242"/>
    </source>
</evidence>
<dbReference type="InterPro" id="IPR003656">
    <property type="entry name" value="Znf_BED"/>
</dbReference>
<dbReference type="PROSITE" id="PS50808">
    <property type="entry name" value="ZF_BED"/>
    <property type="match status" value="1"/>
</dbReference>
<dbReference type="AlphaFoldDB" id="A0AAV9A1N3"/>
<dbReference type="SUPFAM" id="SSF57667">
    <property type="entry name" value="beta-beta-alpha zinc fingers"/>
    <property type="match status" value="1"/>
</dbReference>
<feature type="domain" description="BED-type" evidence="11">
    <location>
        <begin position="34"/>
        <end position="85"/>
    </location>
</feature>
<evidence type="ECO:0000256" key="7">
    <source>
        <dbReference type="ARBA" id="ARBA00023163"/>
    </source>
</evidence>
<dbReference type="InterPro" id="IPR008906">
    <property type="entry name" value="HATC_C_dom"/>
</dbReference>
<comment type="subcellular location">
    <subcellularLocation>
        <location evidence="1">Nucleus</location>
    </subcellularLocation>
</comment>
<dbReference type="Pfam" id="PF02892">
    <property type="entry name" value="zf-BED"/>
    <property type="match status" value="1"/>
</dbReference>
<keyword evidence="3 9" id="KW-0863">Zinc-finger</keyword>
<keyword evidence="5" id="KW-0805">Transcription regulation</keyword>
<dbReference type="Pfam" id="PF05699">
    <property type="entry name" value="Dimer_Tnp_hAT"/>
    <property type="match status" value="1"/>
</dbReference>
<dbReference type="SUPFAM" id="SSF53098">
    <property type="entry name" value="Ribonuclease H-like"/>
    <property type="match status" value="1"/>
</dbReference>
<keyword evidence="8" id="KW-0539">Nucleus</keyword>
<dbReference type="PANTHER" id="PTHR46481:SF10">
    <property type="entry name" value="ZINC FINGER BED DOMAIN-CONTAINING PROTEIN 39"/>
    <property type="match status" value="1"/>
</dbReference>
<evidence type="ECO:0000256" key="4">
    <source>
        <dbReference type="ARBA" id="ARBA00022833"/>
    </source>
</evidence>
<protein>
    <recommendedName>
        <fullName evidence="11">BED-type domain-containing protein</fullName>
    </recommendedName>
</protein>
<proteinExistence type="predicted"/>
<accession>A0AAV9A1N3</accession>
<dbReference type="Proteomes" id="UP001179952">
    <property type="component" value="Unassembled WGS sequence"/>
</dbReference>
<evidence type="ECO:0000259" key="11">
    <source>
        <dbReference type="PROSITE" id="PS50808"/>
    </source>
</evidence>
<evidence type="ECO:0000256" key="10">
    <source>
        <dbReference type="SAM" id="MobiDB-lite"/>
    </source>
</evidence>
<feature type="region of interest" description="Disordered" evidence="10">
    <location>
        <begin position="1"/>
        <end position="38"/>
    </location>
</feature>
<comment type="caution">
    <text evidence="12">The sequence shown here is derived from an EMBL/GenBank/DDBJ whole genome shotgun (WGS) entry which is preliminary data.</text>
</comment>
<evidence type="ECO:0000256" key="3">
    <source>
        <dbReference type="ARBA" id="ARBA00022771"/>
    </source>
</evidence>
<keyword evidence="6" id="KW-0238">DNA-binding</keyword>
<dbReference type="GO" id="GO:0008270">
    <property type="term" value="F:zinc ion binding"/>
    <property type="evidence" value="ECO:0007669"/>
    <property type="project" value="UniProtKB-KW"/>
</dbReference>
<evidence type="ECO:0000256" key="2">
    <source>
        <dbReference type="ARBA" id="ARBA00022723"/>
    </source>
</evidence>
<keyword evidence="4" id="KW-0862">Zinc</keyword>
<evidence type="ECO:0000313" key="13">
    <source>
        <dbReference type="Proteomes" id="UP001179952"/>
    </source>
</evidence>
<dbReference type="GO" id="GO:0003677">
    <property type="term" value="F:DNA binding"/>
    <property type="evidence" value="ECO:0007669"/>
    <property type="project" value="UniProtKB-KW"/>
</dbReference>
<evidence type="ECO:0000256" key="1">
    <source>
        <dbReference type="ARBA" id="ARBA00004123"/>
    </source>
</evidence>
<dbReference type="InterPro" id="IPR036236">
    <property type="entry name" value="Znf_C2H2_sf"/>
</dbReference>
<dbReference type="GO" id="GO:0046983">
    <property type="term" value="F:protein dimerization activity"/>
    <property type="evidence" value="ECO:0007669"/>
    <property type="project" value="InterPro"/>
</dbReference>
<evidence type="ECO:0000256" key="9">
    <source>
        <dbReference type="PROSITE-ProRule" id="PRU00027"/>
    </source>
</evidence>
<name>A0AAV9A1N3_ACOGR</name>
<dbReference type="InterPro" id="IPR052035">
    <property type="entry name" value="ZnF_BED_domain_contain"/>
</dbReference>
<evidence type="ECO:0000256" key="5">
    <source>
        <dbReference type="ARBA" id="ARBA00023015"/>
    </source>
</evidence>
<reference evidence="12" key="1">
    <citation type="journal article" date="2023" name="Nat. Commun.">
        <title>Diploid and tetraploid genomes of Acorus and the evolution of monocots.</title>
        <authorList>
            <person name="Ma L."/>
            <person name="Liu K.W."/>
            <person name="Li Z."/>
            <person name="Hsiao Y.Y."/>
            <person name="Qi Y."/>
            <person name="Fu T."/>
            <person name="Tang G.D."/>
            <person name="Zhang D."/>
            <person name="Sun W.H."/>
            <person name="Liu D.K."/>
            <person name="Li Y."/>
            <person name="Chen G.Z."/>
            <person name="Liu X.D."/>
            <person name="Liao X.Y."/>
            <person name="Jiang Y.T."/>
            <person name="Yu X."/>
            <person name="Hao Y."/>
            <person name="Huang J."/>
            <person name="Zhao X.W."/>
            <person name="Ke S."/>
            <person name="Chen Y.Y."/>
            <person name="Wu W.L."/>
            <person name="Hsu J.L."/>
            <person name="Lin Y.F."/>
            <person name="Huang M.D."/>
            <person name="Li C.Y."/>
            <person name="Huang L."/>
            <person name="Wang Z.W."/>
            <person name="Zhao X."/>
            <person name="Zhong W.Y."/>
            <person name="Peng D.H."/>
            <person name="Ahmad S."/>
            <person name="Lan S."/>
            <person name="Zhang J.S."/>
            <person name="Tsai W.C."/>
            <person name="Van de Peer Y."/>
            <person name="Liu Z.J."/>
        </authorList>
    </citation>
    <scope>NUCLEOTIDE SEQUENCE</scope>
    <source>
        <strain evidence="12">SCP</strain>
    </source>
</reference>
<reference evidence="12" key="2">
    <citation type="submission" date="2023-06" db="EMBL/GenBank/DDBJ databases">
        <authorList>
            <person name="Ma L."/>
            <person name="Liu K.-W."/>
            <person name="Li Z."/>
            <person name="Hsiao Y.-Y."/>
            <person name="Qi Y."/>
            <person name="Fu T."/>
            <person name="Tang G."/>
            <person name="Zhang D."/>
            <person name="Sun W.-H."/>
            <person name="Liu D.-K."/>
            <person name="Li Y."/>
            <person name="Chen G.-Z."/>
            <person name="Liu X.-D."/>
            <person name="Liao X.-Y."/>
            <person name="Jiang Y.-T."/>
            <person name="Yu X."/>
            <person name="Hao Y."/>
            <person name="Huang J."/>
            <person name="Zhao X.-W."/>
            <person name="Ke S."/>
            <person name="Chen Y.-Y."/>
            <person name="Wu W.-L."/>
            <person name="Hsu J.-L."/>
            <person name="Lin Y.-F."/>
            <person name="Huang M.-D."/>
            <person name="Li C.-Y."/>
            <person name="Huang L."/>
            <person name="Wang Z.-W."/>
            <person name="Zhao X."/>
            <person name="Zhong W.-Y."/>
            <person name="Peng D.-H."/>
            <person name="Ahmad S."/>
            <person name="Lan S."/>
            <person name="Zhang J.-S."/>
            <person name="Tsai W.-C."/>
            <person name="Van De Peer Y."/>
            <person name="Liu Z.-J."/>
        </authorList>
    </citation>
    <scope>NUCLEOTIDE SEQUENCE</scope>
    <source>
        <strain evidence="12">SCP</strain>
        <tissue evidence="12">Leaves</tissue>
    </source>
</reference>
<evidence type="ECO:0000256" key="6">
    <source>
        <dbReference type="ARBA" id="ARBA00023125"/>
    </source>
</evidence>